<organism evidence="3 4">
    <name type="scientific">Actinomycetospora chlora</name>
    <dbReference type="NCBI Taxonomy" id="663608"/>
    <lineage>
        <taxon>Bacteria</taxon>
        <taxon>Bacillati</taxon>
        <taxon>Actinomycetota</taxon>
        <taxon>Actinomycetes</taxon>
        <taxon>Pseudonocardiales</taxon>
        <taxon>Pseudonocardiaceae</taxon>
        <taxon>Actinomycetospora</taxon>
    </lineage>
</organism>
<proteinExistence type="predicted"/>
<dbReference type="Pfam" id="PF04940">
    <property type="entry name" value="BLUF"/>
    <property type="match status" value="1"/>
</dbReference>
<protein>
    <recommendedName>
        <fullName evidence="2">BLUF domain-containing protein</fullName>
    </recommendedName>
</protein>
<dbReference type="Gene3D" id="3.30.70.100">
    <property type="match status" value="1"/>
</dbReference>
<feature type="region of interest" description="Disordered" evidence="1">
    <location>
        <begin position="1"/>
        <end position="43"/>
    </location>
</feature>
<feature type="domain" description="BLUF" evidence="2">
    <location>
        <begin position="45"/>
        <end position="138"/>
    </location>
</feature>
<evidence type="ECO:0000256" key="1">
    <source>
        <dbReference type="SAM" id="MobiDB-lite"/>
    </source>
</evidence>
<evidence type="ECO:0000259" key="2">
    <source>
        <dbReference type="PROSITE" id="PS50925"/>
    </source>
</evidence>
<name>A0ABP9A6P7_9PSEU</name>
<dbReference type="SMART" id="SM01034">
    <property type="entry name" value="BLUF"/>
    <property type="match status" value="1"/>
</dbReference>
<sequence>MWPPSGAGIPAAPREGSRTLVRSPQSEPEEDDHMADTTAAPGPSIFRLVYRSSTTMERDNRPAELEEIFELSRRKNGDLGLSGALLVWEDTFVQVLEGDEATVRELYARIAADPRHEDVVLLDADTVDHRVFGRWSMAHVSDAEGADLPAARGDEAPDAPHAVPRLEDERQAVVLDLMREYASPDVQPLDSSADGG</sequence>
<dbReference type="InterPro" id="IPR036046">
    <property type="entry name" value="Acylphosphatase-like_dom_sf"/>
</dbReference>
<feature type="region of interest" description="Disordered" evidence="1">
    <location>
        <begin position="148"/>
        <end position="167"/>
    </location>
</feature>
<evidence type="ECO:0000313" key="3">
    <source>
        <dbReference type="EMBL" id="GAA4774010.1"/>
    </source>
</evidence>
<dbReference type="InterPro" id="IPR007024">
    <property type="entry name" value="BLUF_domain"/>
</dbReference>
<evidence type="ECO:0000313" key="4">
    <source>
        <dbReference type="Proteomes" id="UP001500928"/>
    </source>
</evidence>
<reference evidence="4" key="1">
    <citation type="journal article" date="2019" name="Int. J. Syst. Evol. Microbiol.">
        <title>The Global Catalogue of Microorganisms (GCM) 10K type strain sequencing project: providing services to taxonomists for standard genome sequencing and annotation.</title>
        <authorList>
            <consortium name="The Broad Institute Genomics Platform"/>
            <consortium name="The Broad Institute Genome Sequencing Center for Infectious Disease"/>
            <person name="Wu L."/>
            <person name="Ma J."/>
        </authorList>
    </citation>
    <scope>NUCLEOTIDE SEQUENCE [LARGE SCALE GENOMIC DNA]</scope>
    <source>
        <strain evidence="4">JCM 17979</strain>
    </source>
</reference>
<comment type="caution">
    <text evidence="3">The sequence shown here is derived from an EMBL/GenBank/DDBJ whole genome shotgun (WGS) entry which is preliminary data.</text>
</comment>
<accession>A0ABP9A6P7</accession>
<dbReference type="EMBL" id="BAABHO010000002">
    <property type="protein sequence ID" value="GAA4774010.1"/>
    <property type="molecule type" value="Genomic_DNA"/>
</dbReference>
<dbReference type="Proteomes" id="UP001500928">
    <property type="component" value="Unassembled WGS sequence"/>
</dbReference>
<gene>
    <name evidence="3" type="ORF">GCM10023200_03120</name>
</gene>
<keyword evidence="4" id="KW-1185">Reference proteome</keyword>
<dbReference type="SUPFAM" id="SSF54975">
    <property type="entry name" value="Acylphosphatase/BLUF domain-like"/>
    <property type="match status" value="1"/>
</dbReference>
<dbReference type="PROSITE" id="PS50925">
    <property type="entry name" value="BLUF"/>
    <property type="match status" value="1"/>
</dbReference>